<dbReference type="OrthoDB" id="395427at2"/>
<feature type="domain" description="DUF31" evidence="3">
    <location>
        <begin position="227"/>
        <end position="583"/>
    </location>
</feature>
<sequence length="670" mass="74934">MNKSKKIALVLSSIISISTIAVVASCANKIGIIDPSTDPGLIDDKDIIKKGDGEKDPAKSDINTVDKFVEFWNKQDKNLIVNVDKTAENLNEEMKSISYSSLTDLLKNKSNYFELSNSATVKNIKQELKGNTLLISYQYTQANKELYNLVLTLTGFKDESVKQPENPNPENPKPENPSPENPSPENPKPENPKSEVNFVYSNKVNKQSNFNPITVSKDASTLLSDEEINQRIYDRTFGISIHSTPPDETDIIYNFSQGTAWLLDYAWNSSKTEVMLYLATNAHVYGAAYNSMNSQFNSQFPEYVSTQGNVSAFSLGKATDNVNLNSIPNETNPGSSNDIIYYHNNDKARSVQTSTSSQNNIFVGDDIVSNPKTIFVATNFFDENANNEIIKALQDKGQESDYFIKDFAVFGIKINYQKLVESIKTKSENQKLKNDIDKAISSLDKDILRAKNTKLANHIQGTMPYISVDYLSLARLDKDNIIKNNSEFSNWYSSPRKAFIGGYPVNNGKPFFLHNHPSDGVSFINPGIFNNRSFGSSTSEQIEFFSKKATKIDGAHRIDNSSLYYGASGSMVMNEEGLTMGIYTNLSSRVESAFQTNHYGFIAFLEKSVDEYLLYESMNDGSPVVYAHNLIDGTNKNKYPRQTKSYRQNLKKMASDFDGFTKTALFPNGV</sequence>
<evidence type="ECO:0000313" key="5">
    <source>
        <dbReference type="Proteomes" id="UP000295518"/>
    </source>
</evidence>
<organism evidence="4 5">
    <name type="scientific">Mycoplasma testudineum</name>
    <dbReference type="NCBI Taxonomy" id="244584"/>
    <lineage>
        <taxon>Bacteria</taxon>
        <taxon>Bacillati</taxon>
        <taxon>Mycoplasmatota</taxon>
        <taxon>Mollicutes</taxon>
        <taxon>Mycoplasmataceae</taxon>
        <taxon>Mycoplasma</taxon>
    </lineage>
</organism>
<dbReference type="Proteomes" id="UP000295518">
    <property type="component" value="Unassembled WGS sequence"/>
</dbReference>
<name>A0A4R6IJB0_9MOLU</name>
<dbReference type="RefSeq" id="WP_094255028.1">
    <property type="nucleotide sequence ID" value="NZ_NNCE01000012.1"/>
</dbReference>
<feature type="signal peptide" evidence="2">
    <location>
        <begin position="1"/>
        <end position="23"/>
    </location>
</feature>
<gene>
    <name evidence="4" type="ORF">EI74_0044</name>
</gene>
<reference evidence="4 5" key="1">
    <citation type="submission" date="2019-03" db="EMBL/GenBank/DDBJ databases">
        <title>Genomic Encyclopedia of Archaeal and Bacterial Type Strains, Phase II (KMG-II): from individual species to whole genera.</title>
        <authorList>
            <person name="Goeker M."/>
        </authorList>
    </citation>
    <scope>NUCLEOTIDE SEQUENCE [LARGE SCALE GENOMIC DNA]</scope>
    <source>
        <strain evidence="4 5">ATCC 700618</strain>
    </source>
</reference>
<evidence type="ECO:0000259" key="3">
    <source>
        <dbReference type="Pfam" id="PF01732"/>
    </source>
</evidence>
<evidence type="ECO:0000313" key="4">
    <source>
        <dbReference type="EMBL" id="TDO22100.1"/>
    </source>
</evidence>
<dbReference type="Pfam" id="PF01732">
    <property type="entry name" value="Mycop_pep_DUF31"/>
    <property type="match status" value="1"/>
</dbReference>
<evidence type="ECO:0000256" key="2">
    <source>
        <dbReference type="SAM" id="SignalP"/>
    </source>
</evidence>
<evidence type="ECO:0000256" key="1">
    <source>
        <dbReference type="SAM" id="MobiDB-lite"/>
    </source>
</evidence>
<dbReference type="PRINTS" id="PR00840">
    <property type="entry name" value="Y06768FAMILY"/>
</dbReference>
<dbReference type="EMBL" id="SNWN01000003">
    <property type="protein sequence ID" value="TDO22100.1"/>
    <property type="molecule type" value="Genomic_DNA"/>
</dbReference>
<feature type="chain" id="PRO_5020328250" evidence="2">
    <location>
        <begin position="24"/>
        <end position="670"/>
    </location>
</feature>
<accession>A0A4R6IJB0</accession>
<dbReference type="NCBIfam" id="NF045841">
    <property type="entry name" value="Ig_SerProt_MIP"/>
    <property type="match status" value="1"/>
</dbReference>
<comment type="caution">
    <text evidence="4">The sequence shown here is derived from an EMBL/GenBank/DDBJ whole genome shotgun (WGS) entry which is preliminary data.</text>
</comment>
<dbReference type="PROSITE" id="PS51257">
    <property type="entry name" value="PROKAR_LIPOPROTEIN"/>
    <property type="match status" value="1"/>
</dbReference>
<feature type="compositionally biased region" description="Pro residues" evidence="1">
    <location>
        <begin position="166"/>
        <end position="186"/>
    </location>
</feature>
<keyword evidence="5" id="KW-1185">Reference proteome</keyword>
<dbReference type="AlphaFoldDB" id="A0A4R6IJB0"/>
<keyword evidence="2" id="KW-0732">Signal</keyword>
<dbReference type="InterPro" id="IPR022382">
    <property type="entry name" value="Mycoplasma_peptidase_DUF31"/>
</dbReference>
<feature type="region of interest" description="Disordered" evidence="1">
    <location>
        <begin position="159"/>
        <end position="195"/>
    </location>
</feature>
<proteinExistence type="predicted"/>
<dbReference type="InterPro" id="IPR022381">
    <property type="entry name" value="Uncharacterised_MG067"/>
</dbReference>
<protein>
    <submittedName>
        <fullName evidence="4">Putative peptidase DUF31</fullName>
    </submittedName>
</protein>